<dbReference type="PANTHER" id="PTHR23426:SF65">
    <property type="entry name" value="FERREDOXIN-2, MITOCHONDRIAL"/>
    <property type="match status" value="1"/>
</dbReference>
<feature type="domain" description="2Fe-2S ferredoxin-type" evidence="7">
    <location>
        <begin position="2"/>
        <end position="104"/>
    </location>
</feature>
<evidence type="ECO:0000256" key="5">
    <source>
        <dbReference type="ARBA" id="ARBA00023014"/>
    </source>
</evidence>
<keyword evidence="3" id="KW-0479">Metal-binding</keyword>
<name>A0ABT3GXK4_9RHOB</name>
<dbReference type="PROSITE" id="PS00814">
    <property type="entry name" value="ADX"/>
    <property type="match status" value="1"/>
</dbReference>
<evidence type="ECO:0000256" key="4">
    <source>
        <dbReference type="ARBA" id="ARBA00023004"/>
    </source>
</evidence>
<dbReference type="Gene3D" id="3.10.20.30">
    <property type="match status" value="1"/>
</dbReference>
<dbReference type="Pfam" id="PF00111">
    <property type="entry name" value="Fer2"/>
    <property type="match status" value="1"/>
</dbReference>
<dbReference type="PROSITE" id="PS51085">
    <property type="entry name" value="2FE2S_FER_2"/>
    <property type="match status" value="1"/>
</dbReference>
<dbReference type="InterPro" id="IPR001055">
    <property type="entry name" value="Adrenodoxin-like"/>
</dbReference>
<keyword evidence="4" id="KW-0408">Iron</keyword>
<dbReference type="Proteomes" id="UP001208938">
    <property type="component" value="Unassembled WGS sequence"/>
</dbReference>
<evidence type="ECO:0000256" key="2">
    <source>
        <dbReference type="ARBA" id="ARBA00022714"/>
    </source>
</evidence>
<dbReference type="InterPro" id="IPR012675">
    <property type="entry name" value="Beta-grasp_dom_sf"/>
</dbReference>
<comment type="cofactor">
    <cofactor evidence="6">
        <name>[2Fe-2S] cluster</name>
        <dbReference type="ChEBI" id="CHEBI:190135"/>
    </cofactor>
</comment>
<evidence type="ECO:0000259" key="7">
    <source>
        <dbReference type="PROSITE" id="PS51085"/>
    </source>
</evidence>
<accession>A0ABT3GXK4</accession>
<proteinExistence type="inferred from homology"/>
<evidence type="ECO:0000256" key="3">
    <source>
        <dbReference type="ARBA" id="ARBA00022723"/>
    </source>
</evidence>
<organism evidence="8 9">
    <name type="scientific">Pararhodobacter zhoushanensis</name>
    <dbReference type="NCBI Taxonomy" id="2479545"/>
    <lineage>
        <taxon>Bacteria</taxon>
        <taxon>Pseudomonadati</taxon>
        <taxon>Pseudomonadota</taxon>
        <taxon>Alphaproteobacteria</taxon>
        <taxon>Rhodobacterales</taxon>
        <taxon>Paracoccaceae</taxon>
        <taxon>Pararhodobacter</taxon>
    </lineage>
</organism>
<keyword evidence="5" id="KW-0411">Iron-sulfur</keyword>
<dbReference type="EMBL" id="JAPDFL010000001">
    <property type="protein sequence ID" value="MCW1932289.1"/>
    <property type="molecule type" value="Genomic_DNA"/>
</dbReference>
<evidence type="ECO:0000313" key="9">
    <source>
        <dbReference type="Proteomes" id="UP001208938"/>
    </source>
</evidence>
<dbReference type="InterPro" id="IPR001041">
    <property type="entry name" value="2Fe-2S_ferredoxin-type"/>
</dbReference>
<comment type="similarity">
    <text evidence="1">Belongs to the adrenodoxin/putidaredoxin family.</text>
</comment>
<dbReference type="RefSeq" id="WP_264505306.1">
    <property type="nucleotide sequence ID" value="NZ_JAPDFL010000001.1"/>
</dbReference>
<keyword evidence="2" id="KW-0001">2Fe-2S</keyword>
<dbReference type="SUPFAM" id="SSF54292">
    <property type="entry name" value="2Fe-2S ferredoxin-like"/>
    <property type="match status" value="1"/>
</dbReference>
<evidence type="ECO:0000256" key="1">
    <source>
        <dbReference type="ARBA" id="ARBA00010914"/>
    </source>
</evidence>
<keyword evidence="9" id="KW-1185">Reference proteome</keyword>
<gene>
    <name evidence="8" type="ORF">OKW52_08460</name>
</gene>
<evidence type="ECO:0000256" key="6">
    <source>
        <dbReference type="ARBA" id="ARBA00034078"/>
    </source>
</evidence>
<dbReference type="InterPro" id="IPR018298">
    <property type="entry name" value="Adrenodoxin_Fe-S_BS"/>
</dbReference>
<dbReference type="CDD" id="cd00207">
    <property type="entry name" value="fer2"/>
    <property type="match status" value="1"/>
</dbReference>
<dbReference type="PANTHER" id="PTHR23426">
    <property type="entry name" value="FERREDOXIN/ADRENODOXIN"/>
    <property type="match status" value="1"/>
</dbReference>
<evidence type="ECO:0000313" key="8">
    <source>
        <dbReference type="EMBL" id="MCW1932289.1"/>
    </source>
</evidence>
<sequence>MTNLTIIDPAGTRHILDADPSLSLMEAIRDSGIDGIVAECGGTAACATCHVMLAEDLGLEPASEHETGMLDFAAVAPKPGSRLSCQIRVAHLPEGAEITLPETQF</sequence>
<dbReference type="InterPro" id="IPR036010">
    <property type="entry name" value="2Fe-2S_ferredoxin-like_sf"/>
</dbReference>
<reference evidence="8 9" key="1">
    <citation type="submission" date="2022-10" db="EMBL/GenBank/DDBJ databases">
        <title>Pararhodobacter sp. nov., isolated from marine algae.</title>
        <authorList>
            <person name="Choi B.J."/>
            <person name="Kim J.M."/>
            <person name="Lee J.K."/>
            <person name="Choi D.G."/>
            <person name="Jeon C.O."/>
        </authorList>
    </citation>
    <scope>NUCLEOTIDE SEQUENCE [LARGE SCALE GENOMIC DNA]</scope>
    <source>
        <strain evidence="8 9">ZQ420</strain>
    </source>
</reference>
<protein>
    <submittedName>
        <fullName evidence="8">(2Fe-2S)-binding protein</fullName>
    </submittedName>
</protein>
<comment type="caution">
    <text evidence="8">The sequence shown here is derived from an EMBL/GenBank/DDBJ whole genome shotgun (WGS) entry which is preliminary data.</text>
</comment>